<gene>
    <name evidence="2" type="ORF">EAE97_004317</name>
</gene>
<sequence>MPPLPTSASNLRPNKLLQNLFISILYLLTMIITLFSVLVIASTWTFFMLDYNFENLSVTVLSGVAEVVLSSADRLCDFVGLEMTDERFYYFGWEEEEEEEEEEEW</sequence>
<keyword evidence="1" id="KW-1133">Transmembrane helix</keyword>
<proteinExistence type="predicted"/>
<accession>A0A9P5ITT0</accession>
<keyword evidence="1" id="KW-0472">Membrane</keyword>
<dbReference type="AlphaFoldDB" id="A0A9P5ITT0"/>
<feature type="transmembrane region" description="Helical" evidence="1">
    <location>
        <begin position="20"/>
        <end position="47"/>
    </location>
</feature>
<organism evidence="2 3">
    <name type="scientific">Botrytis byssoidea</name>
    <dbReference type="NCBI Taxonomy" id="139641"/>
    <lineage>
        <taxon>Eukaryota</taxon>
        <taxon>Fungi</taxon>
        <taxon>Dikarya</taxon>
        <taxon>Ascomycota</taxon>
        <taxon>Pezizomycotina</taxon>
        <taxon>Leotiomycetes</taxon>
        <taxon>Helotiales</taxon>
        <taxon>Sclerotiniaceae</taxon>
        <taxon>Botrytis</taxon>
    </lineage>
</organism>
<evidence type="ECO:0008006" key="4">
    <source>
        <dbReference type="Google" id="ProtNLM"/>
    </source>
</evidence>
<name>A0A9P5ITT0_9HELO</name>
<evidence type="ECO:0000313" key="3">
    <source>
        <dbReference type="Proteomes" id="UP000710849"/>
    </source>
</evidence>
<dbReference type="EMBL" id="RCSW01000007">
    <property type="protein sequence ID" value="KAF7947068.1"/>
    <property type="molecule type" value="Genomic_DNA"/>
</dbReference>
<evidence type="ECO:0000256" key="1">
    <source>
        <dbReference type="SAM" id="Phobius"/>
    </source>
</evidence>
<dbReference type="Proteomes" id="UP000710849">
    <property type="component" value="Unassembled WGS sequence"/>
</dbReference>
<reference evidence="2 3" key="1">
    <citation type="journal article" date="2020" name="Genome Biol. Evol.">
        <title>Comparative genomics of Sclerotiniaceae.</title>
        <authorList>
            <person name="Valero Jimenez C.A."/>
            <person name="Steentjes M."/>
            <person name="Scholten O.E."/>
            <person name="Van Kan J.A.L."/>
        </authorList>
    </citation>
    <scope>NUCLEOTIDE SEQUENCE [LARGE SCALE GENOMIC DNA]</scope>
    <source>
        <strain evidence="2 3">MUCL 94</strain>
    </source>
</reference>
<comment type="caution">
    <text evidence="2">The sequence shown here is derived from an EMBL/GenBank/DDBJ whole genome shotgun (WGS) entry which is preliminary data.</text>
</comment>
<keyword evidence="3" id="KW-1185">Reference proteome</keyword>
<dbReference type="GeneID" id="62147906"/>
<keyword evidence="1" id="KW-0812">Transmembrane</keyword>
<dbReference type="RefSeq" id="XP_038734273.1">
    <property type="nucleotide sequence ID" value="XM_038874829.1"/>
</dbReference>
<protein>
    <recommendedName>
        <fullName evidence="4">Transmembrane protein</fullName>
    </recommendedName>
</protein>
<evidence type="ECO:0000313" key="2">
    <source>
        <dbReference type="EMBL" id="KAF7947068.1"/>
    </source>
</evidence>